<accession>A0A0S3KD45</accession>
<evidence type="ECO:0000313" key="2">
    <source>
        <dbReference type="EMBL" id="OJG92446.1"/>
    </source>
</evidence>
<keyword evidence="3" id="KW-1185">Reference proteome</keyword>
<dbReference type="Proteomes" id="UP000065511">
    <property type="component" value="Chromosome"/>
</dbReference>
<evidence type="ECO:0000313" key="4">
    <source>
        <dbReference type="Proteomes" id="UP000183039"/>
    </source>
</evidence>
<proteinExistence type="predicted"/>
<dbReference type="EMBL" id="JXLC01000006">
    <property type="protein sequence ID" value="OJG92446.1"/>
    <property type="molecule type" value="Genomic_DNA"/>
</dbReference>
<protein>
    <submittedName>
        <fullName evidence="2">Uncharacterized protein</fullName>
    </submittedName>
</protein>
<dbReference type="Proteomes" id="UP000183039">
    <property type="component" value="Unassembled WGS sequence"/>
</dbReference>
<dbReference type="KEGG" id="ess:ATZ33_12640"/>
<gene>
    <name evidence="1" type="ORF">ATZ33_12640</name>
    <name evidence="2" type="ORF">RV15_GL003239</name>
</gene>
<evidence type="ECO:0000313" key="1">
    <source>
        <dbReference type="EMBL" id="ALS02199.1"/>
    </source>
</evidence>
<reference evidence="1 3" key="2">
    <citation type="submission" date="2015-12" db="EMBL/GenBank/DDBJ databases">
        <authorList>
            <person name="Lauer A."/>
            <person name="Humrighouse B."/>
            <person name="Loparev V."/>
            <person name="Shewmaker P.L."/>
            <person name="Whitney A.M."/>
            <person name="McLaughlin R.W."/>
        </authorList>
    </citation>
    <scope>NUCLEOTIDE SEQUENCE [LARGE SCALE GENOMIC DNA]</scope>
    <source>
        <strain evidence="1 3">LMG 23085</strain>
    </source>
</reference>
<reference evidence="2 4" key="1">
    <citation type="submission" date="2014-12" db="EMBL/GenBank/DDBJ databases">
        <title>Draft genome sequences of 29 type strains of Enterococci.</title>
        <authorList>
            <person name="Zhong Z."/>
            <person name="Sun Z."/>
            <person name="Liu W."/>
            <person name="Zhang W."/>
            <person name="Zhang H."/>
        </authorList>
    </citation>
    <scope>NUCLEOTIDE SEQUENCE [LARGE SCALE GENOMIC DNA]</scope>
    <source>
        <strain evidence="2 4">DSM 22801</strain>
    </source>
</reference>
<organism evidence="2 4">
    <name type="scientific">Enterococcus silesiacus</name>
    <dbReference type="NCBI Taxonomy" id="332949"/>
    <lineage>
        <taxon>Bacteria</taxon>
        <taxon>Bacillati</taxon>
        <taxon>Bacillota</taxon>
        <taxon>Bacilli</taxon>
        <taxon>Lactobacillales</taxon>
        <taxon>Enterococcaceae</taxon>
        <taxon>Enterococcus</taxon>
    </lineage>
</organism>
<name>A0A0S3KD45_9ENTE</name>
<evidence type="ECO:0000313" key="3">
    <source>
        <dbReference type="Proteomes" id="UP000065511"/>
    </source>
</evidence>
<dbReference type="EMBL" id="CP013614">
    <property type="protein sequence ID" value="ALS02199.1"/>
    <property type="molecule type" value="Genomic_DNA"/>
</dbReference>
<dbReference type="AlphaFoldDB" id="A0A0S3KD45"/>
<sequence>MLFSANVYSLLPKKLTCAAGSRKAEQTRLALTEKQELLFVALFGTNRSYLFSEELVCAAGSRKAEQTV</sequence>